<dbReference type="EMBL" id="CAFBQY010000011">
    <property type="protein sequence ID" value="CAB5074685.1"/>
    <property type="molecule type" value="Genomic_DNA"/>
</dbReference>
<dbReference type="Gene3D" id="1.10.10.10">
    <property type="entry name" value="Winged helix-like DNA-binding domain superfamily/Winged helix DNA-binding domain"/>
    <property type="match status" value="1"/>
</dbReference>
<name>A0A6J7KFJ3_9ZZZZ</name>
<evidence type="ECO:0000313" key="3">
    <source>
        <dbReference type="EMBL" id="CAB4806069.1"/>
    </source>
</evidence>
<dbReference type="Gene3D" id="3.30.420.40">
    <property type="match status" value="2"/>
</dbReference>
<dbReference type="SUPFAM" id="SSF46785">
    <property type="entry name" value="Winged helix' DNA-binding domain"/>
    <property type="match status" value="1"/>
</dbReference>
<dbReference type="InterPro" id="IPR000600">
    <property type="entry name" value="ROK"/>
</dbReference>
<dbReference type="EMBL" id="CAFAZW010000003">
    <property type="protein sequence ID" value="CAB4839952.1"/>
    <property type="molecule type" value="Genomic_DNA"/>
</dbReference>
<organism evidence="5">
    <name type="scientific">freshwater metagenome</name>
    <dbReference type="NCBI Taxonomy" id="449393"/>
    <lineage>
        <taxon>unclassified sequences</taxon>
        <taxon>metagenomes</taxon>
        <taxon>ecological metagenomes</taxon>
    </lineage>
</organism>
<dbReference type="EMBL" id="CAFBPO010000005">
    <property type="protein sequence ID" value="CAB5017502.1"/>
    <property type="molecule type" value="Genomic_DNA"/>
</dbReference>
<dbReference type="EMBL" id="CAEZUM010000037">
    <property type="protein sequence ID" value="CAB4600659.1"/>
    <property type="molecule type" value="Genomic_DNA"/>
</dbReference>
<dbReference type="InterPro" id="IPR043129">
    <property type="entry name" value="ATPase_NBD"/>
</dbReference>
<accession>A0A6J7KFJ3</accession>
<dbReference type="EMBL" id="CAEZZH010000004">
    <property type="protein sequence ID" value="CAB4752621.1"/>
    <property type="molecule type" value="Genomic_DNA"/>
</dbReference>
<dbReference type="EMBL" id="CAFBNM010000006">
    <property type="protein sequence ID" value="CAB4954930.1"/>
    <property type="molecule type" value="Genomic_DNA"/>
</dbReference>
<dbReference type="SUPFAM" id="SSF53067">
    <property type="entry name" value="Actin-like ATPase domain"/>
    <property type="match status" value="1"/>
</dbReference>
<evidence type="ECO:0000313" key="8">
    <source>
        <dbReference type="EMBL" id="CAB5074685.1"/>
    </source>
</evidence>
<dbReference type="AlphaFoldDB" id="A0A6J7KFJ3"/>
<dbReference type="EMBL" id="CAFBOO010000009">
    <property type="protein sequence ID" value="CAB4990145.1"/>
    <property type="molecule type" value="Genomic_DNA"/>
</dbReference>
<evidence type="ECO:0000313" key="7">
    <source>
        <dbReference type="EMBL" id="CAB5017502.1"/>
    </source>
</evidence>
<evidence type="ECO:0000313" key="5">
    <source>
        <dbReference type="EMBL" id="CAB4954930.1"/>
    </source>
</evidence>
<sequence length="403" mass="42999">MKLTPPGNLSAGNNLDDLRRFNISTVLKIVHHERSISRSDLSIRTGLNRSTISALIGELTSQGLVNEISDKKNKRVGRPSTVVVANQNAIAIAVNPESDAVNIGVIGLGGYVHKQSRFETTGAPTIAETIKITNAIIDGLTSVSKENFQIIGIGLAIPELIRKEDGLIGSSHHLEWKEVSIIQLIESSTGFKTSAGNEAFLSTLAEQVFGSGVGIKDMVFINGGSSGIAGGIVSGGQLMRGHKGYAGEMGHTRVALTGGVDSANVVGTVEAEVSREKLLSLLNLKIADYDQFDYALRTSKSHAVLSEVGRQLEYLALAISNFINLLNPELIILGGFLGTIYSMDTKKVQKIVAINTLKPSYESVRISRAALGVNQVVLGAAELVFMNFLYDPAGPEFTKSKIN</sequence>
<proteinExistence type="predicted"/>
<evidence type="ECO:0000313" key="4">
    <source>
        <dbReference type="EMBL" id="CAB4839952.1"/>
    </source>
</evidence>
<protein>
    <submittedName>
        <fullName evidence="5">Unannotated protein</fullName>
    </submittedName>
</protein>
<evidence type="ECO:0000313" key="1">
    <source>
        <dbReference type="EMBL" id="CAB4600659.1"/>
    </source>
</evidence>
<evidence type="ECO:0000313" key="2">
    <source>
        <dbReference type="EMBL" id="CAB4752621.1"/>
    </source>
</evidence>
<reference evidence="5" key="1">
    <citation type="submission" date="2020-05" db="EMBL/GenBank/DDBJ databases">
        <authorList>
            <person name="Chiriac C."/>
            <person name="Salcher M."/>
            <person name="Ghai R."/>
            <person name="Kavagutti S V."/>
        </authorList>
    </citation>
    <scope>NUCLEOTIDE SEQUENCE</scope>
</reference>
<evidence type="ECO:0000313" key="6">
    <source>
        <dbReference type="EMBL" id="CAB4990145.1"/>
    </source>
</evidence>
<dbReference type="Pfam" id="PF00480">
    <property type="entry name" value="ROK"/>
    <property type="match status" value="1"/>
</dbReference>
<dbReference type="PANTHER" id="PTHR18964:SF149">
    <property type="entry name" value="BIFUNCTIONAL UDP-N-ACETYLGLUCOSAMINE 2-EPIMERASE_N-ACETYLMANNOSAMINE KINASE"/>
    <property type="match status" value="1"/>
</dbReference>
<dbReference type="InterPro" id="IPR036390">
    <property type="entry name" value="WH_DNA-bd_sf"/>
</dbReference>
<dbReference type="InterPro" id="IPR036388">
    <property type="entry name" value="WH-like_DNA-bd_sf"/>
</dbReference>
<dbReference type="PANTHER" id="PTHR18964">
    <property type="entry name" value="ROK (REPRESSOR, ORF, KINASE) FAMILY"/>
    <property type="match status" value="1"/>
</dbReference>
<gene>
    <name evidence="1" type="ORF">UFOPK1824_00680</name>
    <name evidence="2" type="ORF">UFOPK2850_00505</name>
    <name evidence="3" type="ORF">UFOPK3027_00984</name>
    <name evidence="4" type="ORF">UFOPK3256_00247</name>
    <name evidence="5" type="ORF">UFOPK3827_00812</name>
    <name evidence="6" type="ORF">UFOPK3982_01097</name>
    <name evidence="7" type="ORF">UFOPK4120_00645</name>
    <name evidence="8" type="ORF">UFOPK4404_01073</name>
</gene>
<dbReference type="EMBL" id="CAFAAN010000007">
    <property type="protein sequence ID" value="CAB4806069.1"/>
    <property type="molecule type" value="Genomic_DNA"/>
</dbReference>